<dbReference type="Proteomes" id="UP001516351">
    <property type="component" value="Unassembled WGS sequence"/>
</dbReference>
<reference evidence="9 10" key="1">
    <citation type="submission" date="2020-06" db="EMBL/GenBank/DDBJ databases">
        <title>Synonyms of Asaia species.</title>
        <authorList>
            <person name="Sombolestani A."/>
        </authorList>
    </citation>
    <scope>NUCLEOTIDE SEQUENCE [LARGE SCALE GENOMIC DNA]</scope>
    <source>
        <strain evidence="9 10">LMG 27047</strain>
    </source>
</reference>
<dbReference type="CDD" id="cd04187">
    <property type="entry name" value="DPM1_like_bac"/>
    <property type="match status" value="1"/>
</dbReference>
<protein>
    <submittedName>
        <fullName evidence="9">Glycosyltransferase family 2 protein</fullName>
    </submittedName>
</protein>
<evidence type="ECO:0000313" key="10">
    <source>
        <dbReference type="Proteomes" id="UP001516351"/>
    </source>
</evidence>
<evidence type="ECO:0000256" key="4">
    <source>
        <dbReference type="ARBA" id="ARBA00022692"/>
    </source>
</evidence>
<keyword evidence="2" id="KW-0328">Glycosyltransferase</keyword>
<evidence type="ECO:0000313" key="9">
    <source>
        <dbReference type="EMBL" id="NVN46655.1"/>
    </source>
</evidence>
<gene>
    <name evidence="9" type="ORF">HW542_07495</name>
</gene>
<keyword evidence="5 7" id="KW-1133">Transmembrane helix</keyword>
<organism evidence="9 10">
    <name type="scientific">Asaia spathodeae</name>
    <dbReference type="NCBI Taxonomy" id="657016"/>
    <lineage>
        <taxon>Bacteria</taxon>
        <taxon>Pseudomonadati</taxon>
        <taxon>Pseudomonadota</taxon>
        <taxon>Alphaproteobacteria</taxon>
        <taxon>Acetobacterales</taxon>
        <taxon>Acetobacteraceae</taxon>
        <taxon>Asaia</taxon>
    </lineage>
</organism>
<keyword evidence="3" id="KW-0808">Transferase</keyword>
<comment type="caution">
    <text evidence="9">The sequence shown here is derived from an EMBL/GenBank/DDBJ whole genome shotgun (WGS) entry which is preliminary data.</text>
</comment>
<evidence type="ECO:0000259" key="8">
    <source>
        <dbReference type="Pfam" id="PF00535"/>
    </source>
</evidence>
<feature type="transmembrane region" description="Helical" evidence="7">
    <location>
        <begin position="231"/>
        <end position="252"/>
    </location>
</feature>
<feature type="transmembrane region" description="Helical" evidence="7">
    <location>
        <begin position="264"/>
        <end position="285"/>
    </location>
</feature>
<evidence type="ECO:0000256" key="5">
    <source>
        <dbReference type="ARBA" id="ARBA00022989"/>
    </source>
</evidence>
<evidence type="ECO:0000256" key="2">
    <source>
        <dbReference type="ARBA" id="ARBA00022676"/>
    </source>
</evidence>
<keyword evidence="6 7" id="KW-0472">Membrane</keyword>
<sequence length="322" mass="35742">MPQLISLIVPCYNESSAIDLFVATVTPILDAIADTSWEVIYVDDGSRDDTLEKLIALTQKMPSSRVVELSRNFGKEAALTVGLDVSQGDAVIPIDIDLQDPPELIADMVAAWREGAEIVNARRVDRMSDSLLKRKTASGFYKIHNALSRIKIPENVGDFRLMDRCVVNALKSLPERQRFMKGLFAWVGFRTVTIDYTRMTRSAGSSKFSAFSLFNLAMEGFTSFSSAPLRIWTLIGGCGAFAAMIYGFLILLRTLILGNSVPGYPSLFVAIIFFGSVQLISVGLLGEYIGRIYMEAKCRPIYIIRKMHGMQNGCDPEREPEI</sequence>
<evidence type="ECO:0000256" key="7">
    <source>
        <dbReference type="SAM" id="Phobius"/>
    </source>
</evidence>
<accession>A0ABX2P564</accession>
<dbReference type="Gene3D" id="3.90.550.10">
    <property type="entry name" value="Spore Coat Polysaccharide Biosynthesis Protein SpsA, Chain A"/>
    <property type="match status" value="1"/>
</dbReference>
<dbReference type="RefSeq" id="WP_267312526.1">
    <property type="nucleotide sequence ID" value="NZ_JABXXV010000003.1"/>
</dbReference>
<keyword evidence="10" id="KW-1185">Reference proteome</keyword>
<feature type="domain" description="Glycosyltransferase 2-like" evidence="8">
    <location>
        <begin position="6"/>
        <end position="167"/>
    </location>
</feature>
<dbReference type="InterPro" id="IPR050256">
    <property type="entry name" value="Glycosyltransferase_2"/>
</dbReference>
<evidence type="ECO:0000256" key="6">
    <source>
        <dbReference type="ARBA" id="ARBA00023136"/>
    </source>
</evidence>
<evidence type="ECO:0000256" key="1">
    <source>
        <dbReference type="ARBA" id="ARBA00004141"/>
    </source>
</evidence>
<keyword evidence="4 7" id="KW-0812">Transmembrane</keyword>
<proteinExistence type="predicted"/>
<evidence type="ECO:0000256" key="3">
    <source>
        <dbReference type="ARBA" id="ARBA00022679"/>
    </source>
</evidence>
<name>A0ABX2P564_9PROT</name>
<comment type="subcellular location">
    <subcellularLocation>
        <location evidence="1">Membrane</location>
        <topology evidence="1">Multi-pass membrane protein</topology>
    </subcellularLocation>
</comment>
<dbReference type="InterPro" id="IPR001173">
    <property type="entry name" value="Glyco_trans_2-like"/>
</dbReference>
<dbReference type="EMBL" id="JABXXV010000003">
    <property type="protein sequence ID" value="NVN46655.1"/>
    <property type="molecule type" value="Genomic_DNA"/>
</dbReference>
<dbReference type="Pfam" id="PF00535">
    <property type="entry name" value="Glycos_transf_2"/>
    <property type="match status" value="1"/>
</dbReference>
<dbReference type="SUPFAM" id="SSF53448">
    <property type="entry name" value="Nucleotide-diphospho-sugar transferases"/>
    <property type="match status" value="1"/>
</dbReference>
<dbReference type="InterPro" id="IPR029044">
    <property type="entry name" value="Nucleotide-diphossugar_trans"/>
</dbReference>
<dbReference type="PANTHER" id="PTHR48090:SF1">
    <property type="entry name" value="PROPHAGE BACTOPRENOL GLUCOSYL TRANSFERASE HOMOLOG"/>
    <property type="match status" value="1"/>
</dbReference>
<dbReference type="PANTHER" id="PTHR48090">
    <property type="entry name" value="UNDECAPRENYL-PHOSPHATE 4-DEOXY-4-FORMAMIDO-L-ARABINOSE TRANSFERASE-RELATED"/>
    <property type="match status" value="1"/>
</dbReference>